<name>A0A511UX01_9BACI</name>
<dbReference type="InterPro" id="IPR014195">
    <property type="entry name" value="Spore_III_AG"/>
</dbReference>
<feature type="transmembrane region" description="Helical" evidence="2">
    <location>
        <begin position="20"/>
        <end position="41"/>
    </location>
</feature>
<dbReference type="RefSeq" id="WP_246118068.1">
    <property type="nucleotide sequence ID" value="NZ_BJXW01000012.1"/>
</dbReference>
<evidence type="ECO:0000256" key="1">
    <source>
        <dbReference type="SAM" id="MobiDB-lite"/>
    </source>
</evidence>
<dbReference type="Proteomes" id="UP000321491">
    <property type="component" value="Unassembled WGS sequence"/>
</dbReference>
<reference evidence="3 4" key="1">
    <citation type="submission" date="2019-07" db="EMBL/GenBank/DDBJ databases">
        <title>Whole genome shotgun sequence of Cerasibacillus quisquiliarum NBRC 102429.</title>
        <authorList>
            <person name="Hosoyama A."/>
            <person name="Uohara A."/>
            <person name="Ohji S."/>
            <person name="Ichikawa N."/>
        </authorList>
    </citation>
    <scope>NUCLEOTIDE SEQUENCE [LARGE SCALE GENOMIC DNA]</scope>
    <source>
        <strain evidence="3 4">NBRC 102429</strain>
    </source>
</reference>
<accession>A0A511UX01</accession>
<dbReference type="AlphaFoldDB" id="A0A511UX01"/>
<gene>
    <name evidence="3" type="primary">spoIIIAG</name>
    <name evidence="3" type="ORF">CQU01_13720</name>
</gene>
<sequence length="207" mass="23150">MLQKLKDFLSKGKKDEKPSIRSYMILIGLVGLLILMVNQFMTPTKQDDTLITLNDENQVTSPSTRTYSDATSQSDYSELEKSYEKQLQTILENIKGISEVQVMVNLDSTNIKIYEKNLISGNQVTDEEDQSGGSRQIEETTEETQVVVIRQGDKETPLQVQTKKPHVRGVIVIAKGVENASVKKAILEAVSKVLDVPTHRVSVMPKN</sequence>
<keyword evidence="2" id="KW-0472">Membrane</keyword>
<protein>
    <submittedName>
        <fullName evidence="3">Stage III sporulation protein AG</fullName>
    </submittedName>
</protein>
<organism evidence="3 4">
    <name type="scientific">Cerasibacillus quisquiliarum</name>
    <dbReference type="NCBI Taxonomy" id="227865"/>
    <lineage>
        <taxon>Bacteria</taxon>
        <taxon>Bacillati</taxon>
        <taxon>Bacillota</taxon>
        <taxon>Bacilli</taxon>
        <taxon>Bacillales</taxon>
        <taxon>Bacillaceae</taxon>
        <taxon>Cerasibacillus</taxon>
    </lineage>
</organism>
<keyword evidence="4" id="KW-1185">Reference proteome</keyword>
<evidence type="ECO:0000256" key="2">
    <source>
        <dbReference type="SAM" id="Phobius"/>
    </source>
</evidence>
<comment type="caution">
    <text evidence="3">The sequence shown here is derived from an EMBL/GenBank/DDBJ whole genome shotgun (WGS) entry which is preliminary data.</text>
</comment>
<dbReference type="EMBL" id="BJXW01000012">
    <property type="protein sequence ID" value="GEN31134.1"/>
    <property type="molecule type" value="Genomic_DNA"/>
</dbReference>
<feature type="region of interest" description="Disordered" evidence="1">
    <location>
        <begin position="124"/>
        <end position="143"/>
    </location>
</feature>
<keyword evidence="2" id="KW-1133">Transmembrane helix</keyword>
<dbReference type="NCBIfam" id="TIGR02830">
    <property type="entry name" value="spore_III_AG"/>
    <property type="match status" value="1"/>
</dbReference>
<evidence type="ECO:0000313" key="3">
    <source>
        <dbReference type="EMBL" id="GEN31134.1"/>
    </source>
</evidence>
<keyword evidence="2" id="KW-0812">Transmembrane</keyword>
<evidence type="ECO:0000313" key="4">
    <source>
        <dbReference type="Proteomes" id="UP000321491"/>
    </source>
</evidence>
<proteinExistence type="predicted"/>